<dbReference type="EMBL" id="ABEU02000016">
    <property type="protein sequence ID" value="PNR37507.1"/>
    <property type="molecule type" value="Genomic_DNA"/>
</dbReference>
<evidence type="ECO:0000313" key="3">
    <source>
        <dbReference type="Proteomes" id="UP000006727"/>
    </source>
</evidence>
<reference evidence="1 3" key="2">
    <citation type="journal article" date="2018" name="Plant J.">
        <title>The Physcomitrella patens chromosome-scale assembly reveals moss genome structure and evolution.</title>
        <authorList>
            <person name="Lang D."/>
            <person name="Ullrich K.K."/>
            <person name="Murat F."/>
            <person name="Fuchs J."/>
            <person name="Jenkins J."/>
            <person name="Haas F.B."/>
            <person name="Piednoel M."/>
            <person name="Gundlach H."/>
            <person name="Van Bel M."/>
            <person name="Meyberg R."/>
            <person name="Vives C."/>
            <person name="Morata J."/>
            <person name="Symeonidi A."/>
            <person name="Hiss M."/>
            <person name="Muchero W."/>
            <person name="Kamisugi Y."/>
            <person name="Saleh O."/>
            <person name="Blanc G."/>
            <person name="Decker E.L."/>
            <person name="van Gessel N."/>
            <person name="Grimwood J."/>
            <person name="Hayes R.D."/>
            <person name="Graham S.W."/>
            <person name="Gunter L.E."/>
            <person name="McDaniel S.F."/>
            <person name="Hoernstein S.N.W."/>
            <person name="Larsson A."/>
            <person name="Li F.W."/>
            <person name="Perroud P.F."/>
            <person name="Phillips J."/>
            <person name="Ranjan P."/>
            <person name="Rokshar D.S."/>
            <person name="Rothfels C.J."/>
            <person name="Schneider L."/>
            <person name="Shu S."/>
            <person name="Stevenson D.W."/>
            <person name="Thummler F."/>
            <person name="Tillich M."/>
            <person name="Villarreal Aguilar J.C."/>
            <person name="Widiez T."/>
            <person name="Wong G.K."/>
            <person name="Wymore A."/>
            <person name="Zhang Y."/>
            <person name="Zimmer A.D."/>
            <person name="Quatrano R.S."/>
            <person name="Mayer K.F.X."/>
            <person name="Goodstein D."/>
            <person name="Casacuberta J.M."/>
            <person name="Vandepoele K."/>
            <person name="Reski R."/>
            <person name="Cuming A.C."/>
            <person name="Tuskan G.A."/>
            <person name="Maumus F."/>
            <person name="Salse J."/>
            <person name="Schmutz J."/>
            <person name="Rensing S.A."/>
        </authorList>
    </citation>
    <scope>NUCLEOTIDE SEQUENCE [LARGE SCALE GENOMIC DNA]</scope>
    <source>
        <strain evidence="2 3">cv. Gransden 2004</strain>
    </source>
</reference>
<name>A0A2K1J7L1_PHYPA</name>
<dbReference type="Proteomes" id="UP000006727">
    <property type="component" value="Chromosome 16"/>
</dbReference>
<proteinExistence type="predicted"/>
<gene>
    <name evidence="1" type="ORF">PHYPA_020616</name>
</gene>
<dbReference type="PaxDb" id="3218-PP1S194_60V6.1"/>
<protein>
    <submittedName>
        <fullName evidence="1 2">Uncharacterized protein</fullName>
    </submittedName>
</protein>
<evidence type="ECO:0000313" key="2">
    <source>
        <dbReference type="EnsemblPlants" id="PAC:32984651.CDS.1"/>
    </source>
</evidence>
<reference evidence="2" key="3">
    <citation type="submission" date="2020-12" db="UniProtKB">
        <authorList>
            <consortium name="EnsemblPlants"/>
        </authorList>
    </citation>
    <scope>IDENTIFICATION</scope>
</reference>
<accession>A0A2K1J7L1</accession>
<dbReference type="InParanoid" id="A0A2K1J7L1"/>
<reference evidence="1 3" key="1">
    <citation type="journal article" date="2008" name="Science">
        <title>The Physcomitrella genome reveals evolutionary insights into the conquest of land by plants.</title>
        <authorList>
            <person name="Rensing S."/>
            <person name="Lang D."/>
            <person name="Zimmer A."/>
            <person name="Terry A."/>
            <person name="Salamov A."/>
            <person name="Shapiro H."/>
            <person name="Nishiyama T."/>
            <person name="Perroud P.-F."/>
            <person name="Lindquist E."/>
            <person name="Kamisugi Y."/>
            <person name="Tanahashi T."/>
            <person name="Sakakibara K."/>
            <person name="Fujita T."/>
            <person name="Oishi K."/>
            <person name="Shin-I T."/>
            <person name="Kuroki Y."/>
            <person name="Toyoda A."/>
            <person name="Suzuki Y."/>
            <person name="Hashimoto A."/>
            <person name="Yamaguchi K."/>
            <person name="Sugano A."/>
            <person name="Kohara Y."/>
            <person name="Fujiyama A."/>
            <person name="Anterola A."/>
            <person name="Aoki S."/>
            <person name="Ashton N."/>
            <person name="Barbazuk W.B."/>
            <person name="Barker E."/>
            <person name="Bennetzen J."/>
            <person name="Bezanilla M."/>
            <person name="Blankenship R."/>
            <person name="Cho S.H."/>
            <person name="Dutcher S."/>
            <person name="Estelle M."/>
            <person name="Fawcett J.A."/>
            <person name="Gundlach H."/>
            <person name="Hanada K."/>
            <person name="Heyl A."/>
            <person name="Hicks K.A."/>
            <person name="Hugh J."/>
            <person name="Lohr M."/>
            <person name="Mayer K."/>
            <person name="Melkozernov A."/>
            <person name="Murata T."/>
            <person name="Nelson D."/>
            <person name="Pils B."/>
            <person name="Prigge M."/>
            <person name="Reiss B."/>
            <person name="Renner T."/>
            <person name="Rombauts S."/>
            <person name="Rushton P."/>
            <person name="Sanderfoot A."/>
            <person name="Schween G."/>
            <person name="Shiu S.-H."/>
            <person name="Stueber K."/>
            <person name="Theodoulou F.L."/>
            <person name="Tu H."/>
            <person name="Van de Peer Y."/>
            <person name="Verrier P.J."/>
            <person name="Waters E."/>
            <person name="Wood A."/>
            <person name="Yang L."/>
            <person name="Cove D."/>
            <person name="Cuming A."/>
            <person name="Hasebe M."/>
            <person name="Lucas S."/>
            <person name="Mishler D.B."/>
            <person name="Reski R."/>
            <person name="Grigoriev I."/>
            <person name="Quatrano R.S."/>
            <person name="Boore J.L."/>
        </authorList>
    </citation>
    <scope>NUCLEOTIDE SEQUENCE [LARGE SCALE GENOMIC DNA]</scope>
    <source>
        <strain evidence="2 3">cv. Gransden 2004</strain>
    </source>
</reference>
<evidence type="ECO:0000313" key="1">
    <source>
        <dbReference type="EMBL" id="PNR37507.1"/>
    </source>
</evidence>
<keyword evidence="3" id="KW-1185">Reference proteome</keyword>
<dbReference type="Gramene" id="Pp3c16_7529V3.1">
    <property type="protein sequence ID" value="PAC:32984651.CDS.1"/>
    <property type="gene ID" value="Pp3c16_7529"/>
</dbReference>
<dbReference type="AlphaFoldDB" id="A0A2K1J7L1"/>
<organism evidence="1">
    <name type="scientific">Physcomitrium patens</name>
    <name type="common">Spreading-leaved earth moss</name>
    <name type="synonym">Physcomitrella patens</name>
    <dbReference type="NCBI Taxonomy" id="3218"/>
    <lineage>
        <taxon>Eukaryota</taxon>
        <taxon>Viridiplantae</taxon>
        <taxon>Streptophyta</taxon>
        <taxon>Embryophyta</taxon>
        <taxon>Bryophyta</taxon>
        <taxon>Bryophytina</taxon>
        <taxon>Bryopsida</taxon>
        <taxon>Funariidae</taxon>
        <taxon>Funariales</taxon>
        <taxon>Funariaceae</taxon>
        <taxon>Physcomitrium</taxon>
    </lineage>
</organism>
<dbReference type="EnsemblPlants" id="Pp3c16_7529V3.1">
    <property type="protein sequence ID" value="PAC:32984651.CDS.1"/>
    <property type="gene ID" value="Pp3c16_7529"/>
</dbReference>
<sequence length="69" mass="7871">MSLIDADPFERESESESDGPCFLLGHRAWRRPRVLPLFAHVSAEQICTLSDLSQEPALELVWVRREGGY</sequence>